<name>A0A2L0EYQ9_SORCE</name>
<proteinExistence type="predicted"/>
<dbReference type="Proteomes" id="UP000238348">
    <property type="component" value="Chromosome"/>
</dbReference>
<protein>
    <submittedName>
        <fullName evidence="2">Uncharacterized protein</fullName>
    </submittedName>
</protein>
<accession>A0A2L0EYQ9</accession>
<evidence type="ECO:0000256" key="1">
    <source>
        <dbReference type="SAM" id="MobiDB-lite"/>
    </source>
</evidence>
<sequence>MHFDVDDGKNTYAMTLVGVAPDDLMFADEEVTFEPTNGDAPTRRALGGGHRESRLPDAINAGDITAKTVKWSVDRWRIYHFHDTSAAASIK</sequence>
<reference evidence="2 3" key="1">
    <citation type="submission" date="2015-09" db="EMBL/GenBank/DDBJ databases">
        <title>Sorangium comparison.</title>
        <authorList>
            <person name="Zaburannyi N."/>
            <person name="Bunk B."/>
            <person name="Overmann J."/>
            <person name="Mueller R."/>
        </authorList>
    </citation>
    <scope>NUCLEOTIDE SEQUENCE [LARGE SCALE GENOMIC DNA]</scope>
    <source>
        <strain evidence="2 3">So ce26</strain>
    </source>
</reference>
<evidence type="ECO:0000313" key="3">
    <source>
        <dbReference type="Proteomes" id="UP000238348"/>
    </source>
</evidence>
<organism evidence="2 3">
    <name type="scientific">Sorangium cellulosum</name>
    <name type="common">Polyangium cellulosum</name>
    <dbReference type="NCBI Taxonomy" id="56"/>
    <lineage>
        <taxon>Bacteria</taxon>
        <taxon>Pseudomonadati</taxon>
        <taxon>Myxococcota</taxon>
        <taxon>Polyangia</taxon>
        <taxon>Polyangiales</taxon>
        <taxon>Polyangiaceae</taxon>
        <taxon>Sorangium</taxon>
    </lineage>
</organism>
<feature type="region of interest" description="Disordered" evidence="1">
    <location>
        <begin position="34"/>
        <end position="54"/>
    </location>
</feature>
<gene>
    <name evidence="2" type="ORF">SOCE26_058970</name>
</gene>
<dbReference type="RefSeq" id="WP_159397402.1">
    <property type="nucleotide sequence ID" value="NZ_CP012673.1"/>
</dbReference>
<dbReference type="EMBL" id="CP012673">
    <property type="protein sequence ID" value="AUX44433.1"/>
    <property type="molecule type" value="Genomic_DNA"/>
</dbReference>
<evidence type="ECO:0000313" key="2">
    <source>
        <dbReference type="EMBL" id="AUX44433.1"/>
    </source>
</evidence>
<dbReference type="AlphaFoldDB" id="A0A2L0EYQ9"/>